<dbReference type="InterPro" id="IPR015919">
    <property type="entry name" value="Cadherin-like_sf"/>
</dbReference>
<dbReference type="Pfam" id="PF16640">
    <property type="entry name" value="Big_3_5"/>
    <property type="match status" value="1"/>
</dbReference>
<feature type="region of interest" description="Disordered" evidence="1">
    <location>
        <begin position="705"/>
        <end position="727"/>
    </location>
</feature>
<dbReference type="Gene3D" id="2.40.128.130">
    <property type="entry name" value="Autotransporter beta-domain"/>
    <property type="match status" value="1"/>
</dbReference>
<dbReference type="InterPro" id="IPR036709">
    <property type="entry name" value="Autotransporte_beta_dom_sf"/>
</dbReference>
<dbReference type="InterPro" id="IPR005546">
    <property type="entry name" value="Autotransporte_beta"/>
</dbReference>
<dbReference type="Proteomes" id="UP000190787">
    <property type="component" value="Unassembled WGS sequence"/>
</dbReference>
<dbReference type="Gene3D" id="2.60.40.3440">
    <property type="match status" value="1"/>
</dbReference>
<dbReference type="PANTHER" id="PTHR37494:SF1">
    <property type="entry name" value="STAPHYLOCOCCUS AUREUS SURFACE PROTEIN A"/>
    <property type="match status" value="1"/>
</dbReference>
<sequence length="1110" mass="112865">MEAFNKLARLFARLVACREPAATATSKSTQSDNPASRLDQKMRTALRALGIATALIFFGQAAAAVTFVGTPTASPTTFSGAGQTIDLSVTFNTDSYAYNSASITFQAFPAGSVQTICPAGTNQTNATVTCTARYVTTSSDTSNLEIIPIVTVNGLDTATYNGGIITVAYNGSGPAAPVAGAVSQTVAYGSSANSIPLDFSGGGTPTSVAVTSQPSHGTTSVSGTSITYTPTAGYAGADSFSYTGTNSTGTSNAATASITVSNPTLSIAASGSFSATVGQSYSQTFTFSGGTAPYIGYSILGIPAGLSVTAFNSTSITISGTPTVSGTFQLTVAGTDSSTGNGPFKVTKSFTLTIASATISITSPASLTNATVGSPYSQVIKAGGGIAPYTFTVQSGSLPAGVNLTTSGTLKGTPTAGGTFSFTVKAIDSSTGTGSPASATKTYTLTVNQPTISVAPTTLPDAAQNTAYSQTITASGGTSPYTYSVSGTLPTGMTLSSGGVLSGTPTGYGSFNFSITATDSSTGTGPYTGTQNYAFNVTAAAPVISTTSLPGAMVGTPYNQTITATSGNAPYTFSIASGTLPSNISLSSGGVLSGTPTTAGSYDFTVQVKDGAGNTDQQSYAGFTVSKAATGVSLTLSSSSALQGVPVTMTASVTSGASPTGNIIFRDGGTAIATVALSGSTASYTTRTLSTGSHSITADYSGDAANAPASSAAQPLAVNGRPAPELDPTVRSMIVSQVSTSHRFAQTQIDNTHRRLDTLHGMLRSGGNRTGWGTTSQAFAGTGGAPEASAAQGATTPSTNYLLDPAATNSESSSEPEQVIDLVSRALQPAQNGSDLPYRIWATGTLDFGRDQVDGGYTNKLSTQGITLGVDRVFGSDMAAGAALGFGYNRTTFGPDGSKSRSRAKTVSLYATWQMKPDLFLDATGGYGKLDFRENRYSTDGGVMLSGERGGHMLFGSLGLSQLGQLGRWSTSSYGRLDVVKLSLDSYSETGSSVWALDYGKLENTTASSVIGITAEYDMRRDWGTLTPGAQLEYRHAFNGGFTQTLGYADLGTMDYSLAGDTQSQDALTLGLSLRGTVDQNMDFELGYQFTSDLASAHSQQVRASMHISF</sequence>
<feature type="transmembrane region" description="Helical" evidence="2">
    <location>
        <begin position="46"/>
        <end position="69"/>
    </location>
</feature>
<protein>
    <recommendedName>
        <fullName evidence="3">Autotransporter domain-containing protein</fullName>
    </recommendedName>
</protein>
<feature type="domain" description="Autotransporter" evidence="3">
    <location>
        <begin position="833"/>
        <end position="1110"/>
    </location>
</feature>
<dbReference type="Pfam" id="PF05345">
    <property type="entry name" value="He_PIG"/>
    <property type="match status" value="4"/>
</dbReference>
<evidence type="ECO:0000256" key="2">
    <source>
        <dbReference type="SAM" id="Phobius"/>
    </source>
</evidence>
<feature type="region of interest" description="Disordered" evidence="1">
    <location>
        <begin position="780"/>
        <end position="814"/>
    </location>
</feature>
<dbReference type="Gene3D" id="2.60.40.10">
    <property type="entry name" value="Immunoglobulins"/>
    <property type="match status" value="5"/>
</dbReference>
<comment type="caution">
    <text evidence="4">The sequence shown here is derived from an EMBL/GenBank/DDBJ whole genome shotgun (WGS) entry which is preliminary data.</text>
</comment>
<dbReference type="PROSITE" id="PS51208">
    <property type="entry name" value="AUTOTRANSPORTER"/>
    <property type="match status" value="1"/>
</dbReference>
<dbReference type="PANTHER" id="PTHR37494">
    <property type="entry name" value="HEMAGGLUTININ"/>
    <property type="match status" value="1"/>
</dbReference>
<evidence type="ECO:0000259" key="3">
    <source>
        <dbReference type="PROSITE" id="PS51208"/>
    </source>
</evidence>
<organism evidence="4 5">
    <name type="scientific">Thioclava sediminum</name>
    <dbReference type="NCBI Taxonomy" id="1915319"/>
    <lineage>
        <taxon>Bacteria</taxon>
        <taxon>Pseudomonadati</taxon>
        <taxon>Pseudomonadota</taxon>
        <taxon>Alphaproteobacteria</taxon>
        <taxon>Rhodobacterales</taxon>
        <taxon>Paracoccaceae</taxon>
        <taxon>Thioclava</taxon>
    </lineage>
</organism>
<dbReference type="Pfam" id="PF17963">
    <property type="entry name" value="Big_9"/>
    <property type="match status" value="1"/>
</dbReference>
<dbReference type="SMART" id="SM00869">
    <property type="entry name" value="Autotransporter"/>
    <property type="match status" value="1"/>
</dbReference>
<feature type="compositionally biased region" description="Low complexity" evidence="1">
    <location>
        <begin position="705"/>
        <end position="717"/>
    </location>
</feature>
<dbReference type="InterPro" id="IPR032109">
    <property type="entry name" value="Big_3_5"/>
</dbReference>
<dbReference type="SUPFAM" id="SSF103515">
    <property type="entry name" value="Autotransporter"/>
    <property type="match status" value="1"/>
</dbReference>
<gene>
    <name evidence="4" type="ORF">BMI91_05080</name>
</gene>
<reference evidence="4 5" key="1">
    <citation type="submission" date="2016-11" db="EMBL/GenBank/DDBJ databases">
        <title>A multilocus sequence analysis scheme for characterization of bacteria in the genus Thioclava.</title>
        <authorList>
            <person name="Liu Y."/>
            <person name="Shao Z."/>
        </authorList>
    </citation>
    <scope>NUCLEOTIDE SEQUENCE [LARGE SCALE GENOMIC DNA]</scope>
    <source>
        <strain evidence="4 5">TAW-CT134</strain>
    </source>
</reference>
<feature type="compositionally biased region" description="Polar residues" evidence="1">
    <location>
        <begin position="792"/>
        <end position="814"/>
    </location>
</feature>
<name>A0ABX3N1M9_9RHOB</name>
<evidence type="ECO:0000313" key="5">
    <source>
        <dbReference type="Proteomes" id="UP000190787"/>
    </source>
</evidence>
<evidence type="ECO:0000256" key="1">
    <source>
        <dbReference type="SAM" id="MobiDB-lite"/>
    </source>
</evidence>
<accession>A0ABX3N1M9</accession>
<dbReference type="InterPro" id="IPR013783">
    <property type="entry name" value="Ig-like_fold"/>
</dbReference>
<evidence type="ECO:0000313" key="4">
    <source>
        <dbReference type="EMBL" id="OOY25770.1"/>
    </source>
</evidence>
<keyword evidence="2" id="KW-1133">Transmembrane helix</keyword>
<dbReference type="SUPFAM" id="SSF49313">
    <property type="entry name" value="Cadherin-like"/>
    <property type="match status" value="4"/>
</dbReference>
<dbReference type="EMBL" id="MPZV01000001">
    <property type="protein sequence ID" value="OOY25770.1"/>
    <property type="molecule type" value="Genomic_DNA"/>
</dbReference>
<keyword evidence="2" id="KW-0812">Transmembrane</keyword>
<proteinExistence type="predicted"/>
<keyword evidence="2" id="KW-0472">Membrane</keyword>
<dbReference type="Pfam" id="PF03797">
    <property type="entry name" value="Autotransporter"/>
    <property type="match status" value="1"/>
</dbReference>
<keyword evidence="5" id="KW-1185">Reference proteome</keyword>